<sequence>NSTRDPVDLHKCRKIGEGWTKVVYDCDGIAVKIPNLIGQNMRDCLEHQLGISLKFRSTLCKRHLIEALITDTITLTSFDGDPAVPELLGYHFPADNFISEKFQVFTRLGVPISTISLL</sequence>
<comment type="caution">
    <text evidence="1">The sequence shown here is derived from an EMBL/GenBank/DDBJ whole genome shotgun (WGS) entry which is preliminary data.</text>
</comment>
<dbReference type="Proteomes" id="UP001432322">
    <property type="component" value="Unassembled WGS sequence"/>
</dbReference>
<feature type="non-terminal residue" evidence="1">
    <location>
        <position position="118"/>
    </location>
</feature>
<evidence type="ECO:0000313" key="1">
    <source>
        <dbReference type="EMBL" id="GMT12490.1"/>
    </source>
</evidence>
<dbReference type="EMBL" id="BTSY01000001">
    <property type="protein sequence ID" value="GMT12490.1"/>
    <property type="molecule type" value="Genomic_DNA"/>
</dbReference>
<evidence type="ECO:0000313" key="2">
    <source>
        <dbReference type="Proteomes" id="UP001432322"/>
    </source>
</evidence>
<gene>
    <name evidence="1" type="ORF">PFISCL1PPCAC_3787</name>
</gene>
<accession>A0AAV5V1Z9</accession>
<organism evidence="1 2">
    <name type="scientific">Pristionchus fissidentatus</name>
    <dbReference type="NCBI Taxonomy" id="1538716"/>
    <lineage>
        <taxon>Eukaryota</taxon>
        <taxon>Metazoa</taxon>
        <taxon>Ecdysozoa</taxon>
        <taxon>Nematoda</taxon>
        <taxon>Chromadorea</taxon>
        <taxon>Rhabditida</taxon>
        <taxon>Rhabditina</taxon>
        <taxon>Diplogasteromorpha</taxon>
        <taxon>Diplogasteroidea</taxon>
        <taxon>Neodiplogasteridae</taxon>
        <taxon>Pristionchus</taxon>
    </lineage>
</organism>
<feature type="non-terminal residue" evidence="1">
    <location>
        <position position="1"/>
    </location>
</feature>
<reference evidence="1" key="1">
    <citation type="submission" date="2023-10" db="EMBL/GenBank/DDBJ databases">
        <title>Genome assembly of Pristionchus species.</title>
        <authorList>
            <person name="Yoshida K."/>
            <person name="Sommer R.J."/>
        </authorList>
    </citation>
    <scope>NUCLEOTIDE SEQUENCE</scope>
    <source>
        <strain evidence="1">RS5133</strain>
    </source>
</reference>
<protein>
    <submittedName>
        <fullName evidence="1">Uncharacterized protein</fullName>
    </submittedName>
</protein>
<dbReference type="AlphaFoldDB" id="A0AAV5V1Z9"/>
<proteinExistence type="predicted"/>
<name>A0AAV5V1Z9_9BILA</name>
<keyword evidence="2" id="KW-1185">Reference proteome</keyword>